<evidence type="ECO:0000259" key="11">
    <source>
        <dbReference type="PROSITE" id="PS50262"/>
    </source>
</evidence>
<evidence type="ECO:0000256" key="2">
    <source>
        <dbReference type="ARBA" id="ARBA00010663"/>
    </source>
</evidence>
<dbReference type="Pfam" id="PF00001">
    <property type="entry name" value="7tm_1"/>
    <property type="match status" value="1"/>
</dbReference>
<comment type="subcellular location">
    <subcellularLocation>
        <location evidence="1">Membrane</location>
        <topology evidence="1">Multi-pass membrane protein</topology>
    </subcellularLocation>
</comment>
<keyword evidence="4 10" id="KW-1133">Transmembrane helix</keyword>
<dbReference type="RefSeq" id="XP_014676640.1">
    <property type="nucleotide sequence ID" value="XM_014821154.1"/>
</dbReference>
<keyword evidence="5 9" id="KW-0297">G-protein coupled receptor</keyword>
<evidence type="ECO:0000256" key="5">
    <source>
        <dbReference type="ARBA" id="ARBA00023040"/>
    </source>
</evidence>
<dbReference type="InterPro" id="IPR000276">
    <property type="entry name" value="GPCR_Rhodpsn"/>
</dbReference>
<feature type="transmembrane region" description="Helical" evidence="10">
    <location>
        <begin position="375"/>
        <end position="397"/>
    </location>
</feature>
<dbReference type="PRINTS" id="PR01012">
    <property type="entry name" value="NRPEPTIDEYR"/>
</dbReference>
<evidence type="ECO:0000256" key="6">
    <source>
        <dbReference type="ARBA" id="ARBA00023136"/>
    </source>
</evidence>
<evidence type="ECO:0000256" key="1">
    <source>
        <dbReference type="ARBA" id="ARBA00004141"/>
    </source>
</evidence>
<evidence type="ECO:0000313" key="12">
    <source>
        <dbReference type="Proteomes" id="UP000695022"/>
    </source>
</evidence>
<comment type="similarity">
    <text evidence="2 9">Belongs to the G-protein coupled receptor 1 family.</text>
</comment>
<keyword evidence="7 9" id="KW-0675">Receptor</keyword>
<dbReference type="SMART" id="SM01381">
    <property type="entry name" value="7TM_GPCR_Srsx"/>
    <property type="match status" value="1"/>
</dbReference>
<feature type="transmembrane region" description="Helical" evidence="10">
    <location>
        <begin position="114"/>
        <end position="136"/>
    </location>
</feature>
<keyword evidence="8 9" id="KW-0807">Transducer</keyword>
<keyword evidence="3 9" id="KW-0812">Transmembrane</keyword>
<keyword evidence="6 10" id="KW-0472">Membrane</keyword>
<feature type="transmembrane region" description="Helical" evidence="10">
    <location>
        <begin position="185"/>
        <end position="206"/>
    </location>
</feature>
<evidence type="ECO:0000256" key="7">
    <source>
        <dbReference type="ARBA" id="ARBA00023170"/>
    </source>
</evidence>
<proteinExistence type="inferred from homology"/>
<dbReference type="CDD" id="cd14993">
    <property type="entry name" value="7tmA_CCKR-like"/>
    <property type="match status" value="1"/>
</dbReference>
<evidence type="ECO:0000256" key="10">
    <source>
        <dbReference type="SAM" id="Phobius"/>
    </source>
</evidence>
<evidence type="ECO:0000256" key="3">
    <source>
        <dbReference type="ARBA" id="ARBA00022692"/>
    </source>
</evidence>
<feature type="transmembrane region" description="Helical" evidence="10">
    <location>
        <begin position="148"/>
        <end position="173"/>
    </location>
</feature>
<evidence type="ECO:0000256" key="8">
    <source>
        <dbReference type="ARBA" id="ARBA00023224"/>
    </source>
</evidence>
<dbReference type="PROSITE" id="PS00237">
    <property type="entry name" value="G_PROTEIN_RECEP_F1_1"/>
    <property type="match status" value="1"/>
</dbReference>
<dbReference type="GeneID" id="106816524"/>
<name>A0ABM1EWR9_PRICU</name>
<feature type="transmembrane region" description="Helical" evidence="10">
    <location>
        <begin position="275"/>
        <end position="295"/>
    </location>
</feature>
<dbReference type="SUPFAM" id="SSF81321">
    <property type="entry name" value="Family A G protein-coupled receptor-like"/>
    <property type="match status" value="1"/>
</dbReference>
<gene>
    <name evidence="13" type="primary">LOC106816524</name>
</gene>
<feature type="domain" description="G-protein coupled receptors family 1 profile" evidence="11">
    <location>
        <begin position="127"/>
        <end position="394"/>
    </location>
</feature>
<evidence type="ECO:0000256" key="4">
    <source>
        <dbReference type="ARBA" id="ARBA00022989"/>
    </source>
</evidence>
<accession>A0ABM1EWR9</accession>
<feature type="transmembrane region" description="Helical" evidence="10">
    <location>
        <begin position="330"/>
        <end position="355"/>
    </location>
</feature>
<dbReference type="Proteomes" id="UP000695022">
    <property type="component" value="Unplaced"/>
</dbReference>
<dbReference type="PANTHER" id="PTHR45695">
    <property type="entry name" value="LEUCOKININ RECEPTOR-RELATED"/>
    <property type="match status" value="1"/>
</dbReference>
<evidence type="ECO:0000313" key="13">
    <source>
        <dbReference type="RefSeq" id="XP_014676640.1"/>
    </source>
</evidence>
<dbReference type="PANTHER" id="PTHR45695:SF9">
    <property type="entry name" value="LEUCOKININ RECEPTOR"/>
    <property type="match status" value="1"/>
</dbReference>
<evidence type="ECO:0000256" key="9">
    <source>
        <dbReference type="RuleBase" id="RU000688"/>
    </source>
</evidence>
<reference evidence="13" key="1">
    <citation type="submission" date="2025-08" db="UniProtKB">
        <authorList>
            <consortium name="RefSeq"/>
        </authorList>
    </citation>
    <scope>IDENTIFICATION</scope>
</reference>
<keyword evidence="12" id="KW-1185">Reference proteome</keyword>
<organism evidence="12 13">
    <name type="scientific">Priapulus caudatus</name>
    <name type="common">Priapulid worm</name>
    <dbReference type="NCBI Taxonomy" id="37621"/>
    <lineage>
        <taxon>Eukaryota</taxon>
        <taxon>Metazoa</taxon>
        <taxon>Ecdysozoa</taxon>
        <taxon>Scalidophora</taxon>
        <taxon>Priapulida</taxon>
        <taxon>Priapulimorpha</taxon>
        <taxon>Priapulimorphida</taxon>
        <taxon>Priapulidae</taxon>
        <taxon>Priapulus</taxon>
    </lineage>
</organism>
<dbReference type="Gene3D" id="1.20.1070.10">
    <property type="entry name" value="Rhodopsin 7-helix transmembrane proteins"/>
    <property type="match status" value="1"/>
</dbReference>
<sequence length="517" mass="59085">MSSRSHGLLMSHQVRYSRCNGDADADDDDVTVMIIDTHAPMDQSEQTYDVVDAMVADQSESGFQWADDWPMPNSSVGNDSDLWQTWLADYETRLRQEIQGSLYTHRTALTVGLVVAYGVVFLIGLVGNILVFLTVARYRSMRTLTYTFLVNLAVGDIMVVVVCMPLTLGYTVYRAWLYGDVMCRLMPFVQGVSVSVSVLTLLVVSVDRYYKIYHPVKARVIFHSRHVRAIVAVVWIVSTLLMLPFLFVSRTLTDDVGVTICTEHWSHVAFKRSHGMFLFAVLYVVPVCIMTYAYAKIARTLWHGDKRLRKTDTQRQQFDALRIQNRRRKLVKLIIMLTILFAITWLPYHVVILWLDFSHVSDALDDSKVFVGTRIYPIVQWLALTNSSVNPICYCLFSQKFRSAVRMLCGCGGVDSERVLYNSEATADATNSSFLRRSWRALSQHVRRQGGRPPTMRDVRTFQTRRHCLAVVARADGGGSNSLNTYVDMSARRDQKWAVRNIRRNEHDMFRRVSSPV</sequence>
<dbReference type="PROSITE" id="PS50262">
    <property type="entry name" value="G_PROTEIN_RECEP_F1_2"/>
    <property type="match status" value="1"/>
</dbReference>
<feature type="transmembrane region" description="Helical" evidence="10">
    <location>
        <begin position="227"/>
        <end position="247"/>
    </location>
</feature>
<dbReference type="InterPro" id="IPR017452">
    <property type="entry name" value="GPCR_Rhodpsn_7TM"/>
</dbReference>
<dbReference type="PRINTS" id="PR00237">
    <property type="entry name" value="GPCRRHODOPSN"/>
</dbReference>
<dbReference type="InterPro" id="IPR000611">
    <property type="entry name" value="NPY_rcpt"/>
</dbReference>
<protein>
    <submittedName>
        <fullName evidence="13">Neuropeptide Y receptor type 2-like</fullName>
    </submittedName>
</protein>